<evidence type="ECO:0000313" key="2">
    <source>
        <dbReference type="EMBL" id="RIE05218.1"/>
    </source>
</evidence>
<evidence type="ECO:0000256" key="1">
    <source>
        <dbReference type="SAM" id="MobiDB-lite"/>
    </source>
</evidence>
<organism evidence="2 3">
    <name type="scientific">Cohnella faecalis</name>
    <dbReference type="NCBI Taxonomy" id="2315694"/>
    <lineage>
        <taxon>Bacteria</taxon>
        <taxon>Bacillati</taxon>
        <taxon>Bacillota</taxon>
        <taxon>Bacilli</taxon>
        <taxon>Bacillales</taxon>
        <taxon>Paenibacillaceae</taxon>
        <taxon>Cohnella</taxon>
    </lineage>
</organism>
<dbReference type="InterPro" id="IPR008773">
    <property type="entry name" value="PhnI"/>
</dbReference>
<keyword evidence="3" id="KW-1185">Reference proteome</keyword>
<sequence length="385" mass="42689">MGYVAVKGGTRAIEESLRRLQYERLREGRAIDVDSVRMGMRGLVDQVMSESSLYDETLAALAIKQAEGNPEEAVFLLRAYRSTLPRKHYSLAVHSAEMRVERRISASFKDIPGGQILGASADYSHRLLDFDLIDETESTIRDWLREFRSAAKTDQAARSSATGSDRLPKVLDYLRKEGLIAACPANDAEPNDVTRTSLAFPASRSEKLQILTRGQTGAVTSLAYAVIRGYGMVHPTVGELRVGQLPVYVSPPLDVDGEDEDSYYIGEIKVTEVEMLIPAVAEKEQGRKELELDFGYGLCFGQNETKAIAMSILDKSLEGGDKSIPTQNEEFVLYHIDSVESTGFISHLKMPHYVTFQSKLNDVRKTRQAQPTEEPQGGNVYANSL</sequence>
<gene>
    <name evidence="2" type="ORF">D3H35_01475</name>
</gene>
<dbReference type="RefSeq" id="WP_119147450.1">
    <property type="nucleotide sequence ID" value="NZ_JBHSOV010000005.1"/>
</dbReference>
<name>A0A398CXA9_9BACL</name>
<dbReference type="GO" id="GO:0016829">
    <property type="term" value="F:lyase activity"/>
    <property type="evidence" value="ECO:0007669"/>
    <property type="project" value="UniProtKB-KW"/>
</dbReference>
<dbReference type="EMBL" id="QXJM01000014">
    <property type="protein sequence ID" value="RIE05218.1"/>
    <property type="molecule type" value="Genomic_DNA"/>
</dbReference>
<comment type="caution">
    <text evidence="2">The sequence shown here is derived from an EMBL/GenBank/DDBJ whole genome shotgun (WGS) entry which is preliminary data.</text>
</comment>
<dbReference type="GO" id="GO:0019634">
    <property type="term" value="P:organic phosphonate metabolic process"/>
    <property type="evidence" value="ECO:0007669"/>
    <property type="project" value="InterPro"/>
</dbReference>
<accession>A0A398CXA9</accession>
<dbReference type="PIRSF" id="PIRSF007313">
    <property type="entry name" value="PhnI"/>
    <property type="match status" value="1"/>
</dbReference>
<dbReference type="OrthoDB" id="9790536at2"/>
<evidence type="ECO:0000313" key="3">
    <source>
        <dbReference type="Proteomes" id="UP000266340"/>
    </source>
</evidence>
<proteinExistence type="predicted"/>
<dbReference type="Proteomes" id="UP000266340">
    <property type="component" value="Unassembled WGS sequence"/>
</dbReference>
<dbReference type="AlphaFoldDB" id="A0A398CXA9"/>
<dbReference type="Pfam" id="PF05861">
    <property type="entry name" value="PhnI"/>
    <property type="match status" value="1"/>
</dbReference>
<reference evidence="2 3" key="1">
    <citation type="submission" date="2018-09" db="EMBL/GenBank/DDBJ databases">
        <title>Cohnella cavernae sp. nov., isolated from a karst cave.</title>
        <authorList>
            <person name="Zhu H."/>
        </authorList>
    </citation>
    <scope>NUCLEOTIDE SEQUENCE [LARGE SCALE GENOMIC DNA]</scope>
    <source>
        <strain evidence="2 3">K2E09-144</strain>
    </source>
</reference>
<feature type="region of interest" description="Disordered" evidence="1">
    <location>
        <begin position="364"/>
        <end position="385"/>
    </location>
</feature>
<protein>
    <submittedName>
        <fullName evidence="2">Carbon-phosphorus lyase</fullName>
    </submittedName>
</protein>
<keyword evidence="2" id="KW-0456">Lyase</keyword>